<keyword evidence="4 6" id="KW-1133">Transmembrane helix</keyword>
<evidence type="ECO:0000256" key="2">
    <source>
        <dbReference type="ARBA" id="ARBA00022475"/>
    </source>
</evidence>
<protein>
    <submittedName>
        <fullName evidence="9">Uncharacterized protein</fullName>
    </submittedName>
</protein>
<evidence type="ECO:0000256" key="4">
    <source>
        <dbReference type="ARBA" id="ARBA00022989"/>
    </source>
</evidence>
<proteinExistence type="predicted"/>
<keyword evidence="5 6" id="KW-0472">Membrane</keyword>
<dbReference type="InterPro" id="IPR025857">
    <property type="entry name" value="MacB_PCD"/>
</dbReference>
<dbReference type="InterPro" id="IPR003838">
    <property type="entry name" value="ABC3_permease_C"/>
</dbReference>
<dbReference type="PANTHER" id="PTHR30572:SF18">
    <property type="entry name" value="ABC-TYPE MACROLIDE FAMILY EXPORT SYSTEM PERMEASE COMPONENT 2"/>
    <property type="match status" value="1"/>
</dbReference>
<dbReference type="PANTHER" id="PTHR30572">
    <property type="entry name" value="MEMBRANE COMPONENT OF TRANSPORTER-RELATED"/>
    <property type="match status" value="1"/>
</dbReference>
<evidence type="ECO:0000256" key="5">
    <source>
        <dbReference type="ARBA" id="ARBA00023136"/>
    </source>
</evidence>
<feature type="transmembrane region" description="Helical" evidence="6">
    <location>
        <begin position="20"/>
        <end position="41"/>
    </location>
</feature>
<comment type="subcellular location">
    <subcellularLocation>
        <location evidence="1">Cell membrane</location>
        <topology evidence="1">Multi-pass membrane protein</topology>
    </subcellularLocation>
</comment>
<evidence type="ECO:0000259" key="7">
    <source>
        <dbReference type="Pfam" id="PF02687"/>
    </source>
</evidence>
<feature type="transmembrane region" description="Helical" evidence="6">
    <location>
        <begin position="659"/>
        <end position="680"/>
    </location>
</feature>
<dbReference type="InterPro" id="IPR050250">
    <property type="entry name" value="Macrolide_Exporter_MacB"/>
</dbReference>
<feature type="domain" description="ABC3 transporter permease C-terminal" evidence="7">
    <location>
        <begin position="659"/>
        <end position="765"/>
    </location>
</feature>
<comment type="caution">
    <text evidence="9">The sequence shown here is derived from an EMBL/GenBank/DDBJ whole genome shotgun (WGS) entry which is preliminary data.</text>
</comment>
<feature type="transmembrane region" description="Helical" evidence="6">
    <location>
        <begin position="326"/>
        <end position="346"/>
    </location>
</feature>
<name>A0A644V859_9ZZZZ</name>
<dbReference type="Pfam" id="PF02687">
    <property type="entry name" value="FtsX"/>
    <property type="match status" value="2"/>
</dbReference>
<feature type="transmembrane region" description="Helical" evidence="6">
    <location>
        <begin position="408"/>
        <end position="428"/>
    </location>
</feature>
<evidence type="ECO:0000256" key="3">
    <source>
        <dbReference type="ARBA" id="ARBA00022692"/>
    </source>
</evidence>
<accession>A0A644V859</accession>
<feature type="transmembrane region" description="Helical" evidence="6">
    <location>
        <begin position="366"/>
        <end position="387"/>
    </location>
</feature>
<evidence type="ECO:0000313" key="9">
    <source>
        <dbReference type="EMBL" id="MPL86983.1"/>
    </source>
</evidence>
<dbReference type="GO" id="GO:0022857">
    <property type="term" value="F:transmembrane transporter activity"/>
    <property type="evidence" value="ECO:0007669"/>
    <property type="project" value="TreeGrafter"/>
</dbReference>
<feature type="domain" description="ABC3 transporter permease C-terminal" evidence="7">
    <location>
        <begin position="277"/>
        <end position="387"/>
    </location>
</feature>
<evidence type="ECO:0000256" key="1">
    <source>
        <dbReference type="ARBA" id="ARBA00004651"/>
    </source>
</evidence>
<organism evidence="9">
    <name type="scientific">bioreactor metagenome</name>
    <dbReference type="NCBI Taxonomy" id="1076179"/>
    <lineage>
        <taxon>unclassified sequences</taxon>
        <taxon>metagenomes</taxon>
        <taxon>ecological metagenomes</taxon>
    </lineage>
</organism>
<evidence type="ECO:0000259" key="8">
    <source>
        <dbReference type="Pfam" id="PF12704"/>
    </source>
</evidence>
<dbReference type="Pfam" id="PF12704">
    <property type="entry name" value="MacB_PCD"/>
    <property type="match status" value="1"/>
</dbReference>
<keyword evidence="3 6" id="KW-0812">Transmembrane</keyword>
<feature type="transmembrane region" description="Helical" evidence="6">
    <location>
        <begin position="271"/>
        <end position="291"/>
    </location>
</feature>
<sequence>MLKTFVTLIFRNWWRNKTFACIAILSLTVGIAFTNMLVAFVTHEYNIEYSNPNKERIIWTMQDLPSKPGEKVAYMQSGIPDQLKEKYPEVEDYLQLNSLPVKYIEVGHQSFDPIEIINVNPSFPLFFPFELLYGSWNTFDNLRSIALSEKQAGRLFGKQNAIGKEILLGVEDFDGKVTKQVYVVNAVVKDRSQSAVNFDGLIYDPESLWGGATLLLMTQKADLKRFEAKVNEDKIQTLAGGKYFFITLDNALSTTYNQQILSFWHCRKDNLLMVGLISAILVLFIAVFNYLNMSLSRVIQQQKTLQTQKLMGATQREIRIQLFGDLFFMVIIAFLLSLLLMNDFLPIFNKIVSSGFSSSYFYSKEFFPFTVSIALFLAITASLFISLKLGRVNTDYSKTYLVKQKNRWVGVLVSVQFVIAIVLLIAMFTANSQLQLLERGGDRYRNVVELNGDKNRLIALKSAITSVSGVTGVSTSDVSLLNSWIMHADMKKEDGAEFQSAILQLSGDTGLIRVLKIEQIAGDPWINIHDKYSNAVFVNKAFVDLVAKSPQDILGEPLKKYVDSGDTLSVIAGVVSDFYINSLEEKILPVVITQSKTQGNGTASMQIRLDGSDNNKTIHDINLLWRQYLPDEYFSYTEMYETFIKRNGKIIEMTAMLRMYSIISVVLICFGLFGISYYSVRQRTKEIAIRKINGAKTYQVVGLLVKPVFLWIAISSVVAVPLACVVSERWLQEFAYRIDISVYSCLGSLLLVSVVSLVSVSAITWKSALSNPVDSLRR</sequence>
<dbReference type="EMBL" id="VSSQ01000231">
    <property type="protein sequence ID" value="MPL86983.1"/>
    <property type="molecule type" value="Genomic_DNA"/>
</dbReference>
<feature type="domain" description="MacB-like periplasmic core" evidence="8">
    <location>
        <begin position="22"/>
        <end position="205"/>
    </location>
</feature>
<keyword evidence="2" id="KW-1003">Cell membrane</keyword>
<dbReference type="AlphaFoldDB" id="A0A644V859"/>
<dbReference type="GO" id="GO:0005886">
    <property type="term" value="C:plasma membrane"/>
    <property type="evidence" value="ECO:0007669"/>
    <property type="project" value="UniProtKB-SubCell"/>
</dbReference>
<feature type="transmembrane region" description="Helical" evidence="6">
    <location>
        <begin position="740"/>
        <end position="765"/>
    </location>
</feature>
<gene>
    <name evidence="9" type="ORF">SDC9_32971</name>
</gene>
<feature type="transmembrane region" description="Helical" evidence="6">
    <location>
        <begin position="700"/>
        <end position="720"/>
    </location>
</feature>
<evidence type="ECO:0000256" key="6">
    <source>
        <dbReference type="SAM" id="Phobius"/>
    </source>
</evidence>
<reference evidence="9" key="1">
    <citation type="submission" date="2019-08" db="EMBL/GenBank/DDBJ databases">
        <authorList>
            <person name="Kucharzyk K."/>
            <person name="Murdoch R.W."/>
            <person name="Higgins S."/>
            <person name="Loffler F."/>
        </authorList>
    </citation>
    <scope>NUCLEOTIDE SEQUENCE</scope>
</reference>